<dbReference type="EMBL" id="BBML01000006">
    <property type="protein sequence ID" value="GAK97507.1"/>
    <property type="molecule type" value="Genomic_DNA"/>
</dbReference>
<gene>
    <name evidence="1" type="ORF">JCM19294_43</name>
</gene>
<accession>A0A090Q5R4</accession>
<protein>
    <submittedName>
        <fullName evidence="1">Uncharacterized protein</fullName>
    </submittedName>
</protein>
<reference evidence="1" key="1">
    <citation type="journal article" date="2014" name="Genome Announc.">
        <title>Draft Genome Sequences of Marine Flavobacterium Nonlabens Strains NR17, NR24, NR27, NR32, NR33, and Ara13.</title>
        <authorList>
            <person name="Nakanishi M."/>
            <person name="Meirelles P."/>
            <person name="Suzuki R."/>
            <person name="Takatani N."/>
            <person name="Mino S."/>
            <person name="Suda W."/>
            <person name="Oshima K."/>
            <person name="Hattori M."/>
            <person name="Ohkuma M."/>
            <person name="Hosokawa M."/>
            <person name="Miyashita K."/>
            <person name="Thompson F.L."/>
            <person name="Niwa A."/>
            <person name="Sawabe T."/>
            <person name="Sawabe T."/>
        </authorList>
    </citation>
    <scope>NUCLEOTIDE SEQUENCE [LARGE SCALE GENOMIC DNA]</scope>
    <source>
        <strain evidence="1">JCM 19294</strain>
    </source>
</reference>
<evidence type="ECO:0000313" key="2">
    <source>
        <dbReference type="Proteomes" id="UP000029221"/>
    </source>
</evidence>
<evidence type="ECO:0000313" key="1">
    <source>
        <dbReference type="EMBL" id="GAK97507.1"/>
    </source>
</evidence>
<dbReference type="Proteomes" id="UP000029221">
    <property type="component" value="Unassembled WGS sequence"/>
</dbReference>
<proteinExistence type="predicted"/>
<dbReference type="AlphaFoldDB" id="A0A090Q5R4"/>
<keyword evidence="2" id="KW-1185">Reference proteome</keyword>
<comment type="caution">
    <text evidence="1">The sequence shown here is derived from an EMBL/GenBank/DDBJ whole genome shotgun (WGS) entry which is preliminary data.</text>
</comment>
<sequence>MTDKTLKLVNWDGTNFEIYAYSGKVKTNAIVSRIGKRSW</sequence>
<organism evidence="1 2">
    <name type="scientific">Nonlabens tegetincola</name>
    <dbReference type="NCBI Taxonomy" id="323273"/>
    <lineage>
        <taxon>Bacteria</taxon>
        <taxon>Pseudomonadati</taxon>
        <taxon>Bacteroidota</taxon>
        <taxon>Flavobacteriia</taxon>
        <taxon>Flavobacteriales</taxon>
        <taxon>Flavobacteriaceae</taxon>
        <taxon>Nonlabens</taxon>
    </lineage>
</organism>
<name>A0A090Q5R4_9FLAO</name>